<keyword evidence="4" id="KW-0804">Transcription</keyword>
<evidence type="ECO:0000256" key="2">
    <source>
        <dbReference type="ARBA" id="ARBA00023015"/>
    </source>
</evidence>
<dbReference type="SUPFAM" id="SSF48498">
    <property type="entry name" value="Tetracyclin repressor-like, C-terminal domain"/>
    <property type="match status" value="1"/>
</dbReference>
<dbReference type="OrthoDB" id="9816296at2"/>
<evidence type="ECO:0000256" key="4">
    <source>
        <dbReference type="ARBA" id="ARBA00023163"/>
    </source>
</evidence>
<feature type="DNA-binding region" description="H-T-H motif" evidence="5">
    <location>
        <begin position="26"/>
        <end position="45"/>
    </location>
</feature>
<keyword evidence="8" id="KW-1185">Reference proteome</keyword>
<name>A0A3L7ABQ2_9MICO</name>
<evidence type="ECO:0000256" key="3">
    <source>
        <dbReference type="ARBA" id="ARBA00023125"/>
    </source>
</evidence>
<dbReference type="PROSITE" id="PS50977">
    <property type="entry name" value="HTH_TETR_2"/>
    <property type="match status" value="1"/>
</dbReference>
<evidence type="ECO:0000259" key="6">
    <source>
        <dbReference type="PROSITE" id="PS50977"/>
    </source>
</evidence>
<dbReference type="InterPro" id="IPR001647">
    <property type="entry name" value="HTH_TetR"/>
</dbReference>
<dbReference type="Pfam" id="PF00440">
    <property type="entry name" value="TetR_N"/>
    <property type="match status" value="1"/>
</dbReference>
<evidence type="ECO:0000313" key="8">
    <source>
        <dbReference type="Proteomes" id="UP000272503"/>
    </source>
</evidence>
<dbReference type="GO" id="GO:0003700">
    <property type="term" value="F:DNA-binding transcription factor activity"/>
    <property type="evidence" value="ECO:0007669"/>
    <property type="project" value="TreeGrafter"/>
</dbReference>
<dbReference type="Proteomes" id="UP000272503">
    <property type="component" value="Unassembled WGS sequence"/>
</dbReference>
<evidence type="ECO:0000256" key="1">
    <source>
        <dbReference type="ARBA" id="ARBA00022491"/>
    </source>
</evidence>
<keyword evidence="2" id="KW-0805">Transcription regulation</keyword>
<dbReference type="PANTHER" id="PTHR30055">
    <property type="entry name" value="HTH-TYPE TRANSCRIPTIONAL REGULATOR RUTR"/>
    <property type="match status" value="1"/>
</dbReference>
<protein>
    <submittedName>
        <fullName evidence="7">TetR family transcriptional regulator</fullName>
    </submittedName>
</protein>
<accession>A0A3L7ABQ2</accession>
<dbReference type="EMBL" id="RCUX01000001">
    <property type="protein sequence ID" value="RLP77916.1"/>
    <property type="molecule type" value="Genomic_DNA"/>
</dbReference>
<evidence type="ECO:0000313" key="7">
    <source>
        <dbReference type="EMBL" id="RLP77916.1"/>
    </source>
</evidence>
<dbReference type="Pfam" id="PF13977">
    <property type="entry name" value="TetR_C_6"/>
    <property type="match status" value="1"/>
</dbReference>
<dbReference type="InterPro" id="IPR009057">
    <property type="entry name" value="Homeodomain-like_sf"/>
</dbReference>
<keyword evidence="1" id="KW-0678">Repressor</keyword>
<dbReference type="InterPro" id="IPR036271">
    <property type="entry name" value="Tet_transcr_reg_TetR-rel_C_sf"/>
</dbReference>
<proteinExistence type="predicted"/>
<sequence>MTIDRRADIVSAARAQLVEQDPHGISVRAVAARAGVGASTLRHYFPSQKDLHHAVLATFFDETVADLRIADPLIPAAERLRECLEQFVPPEITSDSLRLAVSTFLGPAAVPGADEIWGFYADHARGRIRAWLTLLATEGALNEADVERHARLLMAIADGLAIGRMAGAERPTLEQEYLVIADAVAAVLG</sequence>
<keyword evidence="3 5" id="KW-0238">DNA-binding</keyword>
<feature type="domain" description="HTH tetR-type" evidence="6">
    <location>
        <begin position="3"/>
        <end position="63"/>
    </location>
</feature>
<dbReference type="InterPro" id="IPR039538">
    <property type="entry name" value="BetI_C"/>
</dbReference>
<dbReference type="RefSeq" id="WP_121647009.1">
    <property type="nucleotide sequence ID" value="NZ_RCUX01000001.1"/>
</dbReference>
<dbReference type="GO" id="GO:0000976">
    <property type="term" value="F:transcription cis-regulatory region binding"/>
    <property type="evidence" value="ECO:0007669"/>
    <property type="project" value="TreeGrafter"/>
</dbReference>
<organism evidence="7 8">
    <name type="scientific">Mycetocola tolaasinivorans</name>
    <dbReference type="NCBI Taxonomy" id="76635"/>
    <lineage>
        <taxon>Bacteria</taxon>
        <taxon>Bacillati</taxon>
        <taxon>Actinomycetota</taxon>
        <taxon>Actinomycetes</taxon>
        <taxon>Micrococcales</taxon>
        <taxon>Microbacteriaceae</taxon>
        <taxon>Mycetocola</taxon>
    </lineage>
</organism>
<comment type="caution">
    <text evidence="7">The sequence shown here is derived from an EMBL/GenBank/DDBJ whole genome shotgun (WGS) entry which is preliminary data.</text>
</comment>
<evidence type="ECO:0000256" key="5">
    <source>
        <dbReference type="PROSITE-ProRule" id="PRU00335"/>
    </source>
</evidence>
<dbReference type="AlphaFoldDB" id="A0A3L7ABQ2"/>
<gene>
    <name evidence="7" type="ORF">D9V32_00865</name>
</gene>
<dbReference type="SUPFAM" id="SSF46689">
    <property type="entry name" value="Homeodomain-like"/>
    <property type="match status" value="1"/>
</dbReference>
<dbReference type="Gene3D" id="1.10.357.10">
    <property type="entry name" value="Tetracycline Repressor, domain 2"/>
    <property type="match status" value="1"/>
</dbReference>
<dbReference type="InterPro" id="IPR050109">
    <property type="entry name" value="HTH-type_TetR-like_transc_reg"/>
</dbReference>
<reference evidence="7 8" key="1">
    <citation type="submission" date="2018-10" db="EMBL/GenBank/DDBJ databases">
        <authorList>
            <person name="Li J."/>
        </authorList>
    </citation>
    <scope>NUCLEOTIDE SEQUENCE [LARGE SCALE GENOMIC DNA]</scope>
    <source>
        <strain evidence="7 8">IF 016277</strain>
    </source>
</reference>
<dbReference type="PANTHER" id="PTHR30055:SF234">
    <property type="entry name" value="HTH-TYPE TRANSCRIPTIONAL REGULATOR BETI"/>
    <property type="match status" value="1"/>
</dbReference>